<evidence type="ECO:0000313" key="1">
    <source>
        <dbReference type="EMBL" id="CAK5076478.1"/>
    </source>
</evidence>
<comment type="caution">
    <text evidence="1">The sequence shown here is derived from an EMBL/GenBank/DDBJ whole genome shotgun (WGS) entry which is preliminary data.</text>
</comment>
<name>A0ACB0ZDF6_MELEN</name>
<keyword evidence="2" id="KW-1185">Reference proteome</keyword>
<accession>A0ACB0ZDF6</accession>
<dbReference type="EMBL" id="CAVMJV010000030">
    <property type="protein sequence ID" value="CAK5076478.1"/>
    <property type="molecule type" value="Genomic_DNA"/>
</dbReference>
<evidence type="ECO:0000313" key="2">
    <source>
        <dbReference type="Proteomes" id="UP001497535"/>
    </source>
</evidence>
<protein>
    <submittedName>
        <fullName evidence="1">Uncharacterized protein</fullName>
    </submittedName>
</protein>
<reference evidence="1" key="1">
    <citation type="submission" date="2023-11" db="EMBL/GenBank/DDBJ databases">
        <authorList>
            <person name="Poullet M."/>
        </authorList>
    </citation>
    <scope>NUCLEOTIDE SEQUENCE</scope>
    <source>
        <strain evidence="1">E1834</strain>
    </source>
</reference>
<sequence>MSFPKSDDLHSLTTSDLTKLIPGTQHSFQTLINQLINSNGFLNKLNNKKIKLIKSLPIDGQGLMSHTFKICILLEENEEEFNAILKVTTTQKLERFRPGEIKAFDNVSSIIFEFCQAEADFYELALPHFLKDKELAKILPKLYALRRSPDKIQIEKGFIKSAILQLSKLHASSMLLPSEIIKKFNLQHYGDIRGLEEDILDRVLNIGSSYFLCHQKILLAFLKKHNKLKTDLHIKYGIPPVLCHGDFWANNLFFSNKKEKLSAILDWQTPHASKLKNKKICLN</sequence>
<organism evidence="1 2">
    <name type="scientific">Meloidogyne enterolobii</name>
    <name type="common">Root-knot nematode worm</name>
    <name type="synonym">Meloidogyne mayaguensis</name>
    <dbReference type="NCBI Taxonomy" id="390850"/>
    <lineage>
        <taxon>Eukaryota</taxon>
        <taxon>Metazoa</taxon>
        <taxon>Ecdysozoa</taxon>
        <taxon>Nematoda</taxon>
        <taxon>Chromadorea</taxon>
        <taxon>Rhabditida</taxon>
        <taxon>Tylenchina</taxon>
        <taxon>Tylenchomorpha</taxon>
        <taxon>Tylenchoidea</taxon>
        <taxon>Meloidogynidae</taxon>
        <taxon>Meloidogyninae</taxon>
        <taxon>Meloidogyne</taxon>
    </lineage>
</organism>
<proteinExistence type="predicted"/>
<dbReference type="Proteomes" id="UP001497535">
    <property type="component" value="Unassembled WGS sequence"/>
</dbReference>
<gene>
    <name evidence="1" type="ORF">MENTE1834_LOCUS23344</name>
</gene>